<reference evidence="1" key="2">
    <citation type="submission" date="2025-09" db="UniProtKB">
        <authorList>
            <consortium name="Ensembl"/>
        </authorList>
    </citation>
    <scope>IDENTIFICATION</scope>
</reference>
<organism evidence="1 2">
    <name type="scientific">Dicentrarchus labrax</name>
    <name type="common">European seabass</name>
    <name type="synonym">Morone labrax</name>
    <dbReference type="NCBI Taxonomy" id="13489"/>
    <lineage>
        <taxon>Eukaryota</taxon>
        <taxon>Metazoa</taxon>
        <taxon>Chordata</taxon>
        <taxon>Craniata</taxon>
        <taxon>Vertebrata</taxon>
        <taxon>Euteleostomi</taxon>
        <taxon>Actinopterygii</taxon>
        <taxon>Neopterygii</taxon>
        <taxon>Teleostei</taxon>
        <taxon>Neoteleostei</taxon>
        <taxon>Acanthomorphata</taxon>
        <taxon>Eupercaria</taxon>
        <taxon>Moronidae</taxon>
        <taxon>Dicentrarchus</taxon>
    </lineage>
</organism>
<proteinExistence type="predicted"/>
<protein>
    <recommendedName>
        <fullName evidence="3">General transcription factor II-I repeat domain-containing protein 2</fullName>
    </recommendedName>
</protein>
<evidence type="ECO:0000313" key="1">
    <source>
        <dbReference type="Ensembl" id="ENSDLAP00005029788.1"/>
    </source>
</evidence>
<keyword evidence="2" id="KW-1185">Reference proteome</keyword>
<sequence length="152" mass="17635">SATAHNEERHKWESDYLFTEFKGKHMCLVCLETKSAMKDFNLSCHYNMMHEDKYDILFTKTMTTQESSLRASYAVYLELAKAKKKLKQVMYDCKYFSLVLDESTDVMDVNQLLIFTRAIARSFEVHEELLKLVSLHDTTNGKGVLNAVKSCK</sequence>
<dbReference type="PANTHER" id="PTHR45913">
    <property type="entry name" value="EPM2A-INTERACTING PROTEIN 1"/>
    <property type="match status" value="1"/>
</dbReference>
<evidence type="ECO:0008006" key="3">
    <source>
        <dbReference type="Google" id="ProtNLM"/>
    </source>
</evidence>
<dbReference type="Ensembl" id="ENSDLAT00005031798.2">
    <property type="protein sequence ID" value="ENSDLAP00005029788.1"/>
    <property type="gene ID" value="ENSDLAG00005013434.2"/>
</dbReference>
<accession>A0A8C4FDD0</accession>
<evidence type="ECO:0000313" key="2">
    <source>
        <dbReference type="Proteomes" id="UP000694389"/>
    </source>
</evidence>
<reference evidence="1" key="1">
    <citation type="submission" date="2025-08" db="UniProtKB">
        <authorList>
            <consortium name="Ensembl"/>
        </authorList>
    </citation>
    <scope>IDENTIFICATION</scope>
</reference>
<dbReference type="AlphaFoldDB" id="A0A8C4FDD0"/>
<name>A0A8C4FDD0_DICLA</name>
<dbReference type="Proteomes" id="UP000694389">
    <property type="component" value="Unassembled WGS sequence"/>
</dbReference>
<dbReference type="PANTHER" id="PTHR45913:SF20">
    <property type="entry name" value="GENERAL TRANSCRIPTION FACTOR II-I REPEAT DOMAIN-CONTAINING PROTEIN 2"/>
    <property type="match status" value="1"/>
</dbReference>